<evidence type="ECO:0000313" key="2">
    <source>
        <dbReference type="EMBL" id="AKS35227.1"/>
    </source>
</evidence>
<dbReference type="PANTHER" id="PTHR48207:SF3">
    <property type="entry name" value="SUCCINATE--HYDROXYMETHYLGLUTARATE COA-TRANSFERASE"/>
    <property type="match status" value="1"/>
</dbReference>
<evidence type="ECO:0000313" key="3">
    <source>
        <dbReference type="Proteomes" id="UP000062255"/>
    </source>
</evidence>
<dbReference type="PATRIC" id="fig|134601.6.peg.5930"/>
<dbReference type="AlphaFoldDB" id="A0A0K0XCZ5"/>
<name>A0A0K0XCZ5_MYCGD</name>
<dbReference type="SUPFAM" id="SSF89796">
    <property type="entry name" value="CoA-transferase family III (CaiB/BaiF)"/>
    <property type="match status" value="1"/>
</dbReference>
<dbReference type="Proteomes" id="UP000062255">
    <property type="component" value="Chromosome"/>
</dbReference>
<dbReference type="KEGG" id="mgo:AFA91_28710"/>
<keyword evidence="1 2" id="KW-0808">Transferase</keyword>
<dbReference type="InterPro" id="IPR003673">
    <property type="entry name" value="CoA-Trfase_fam_III"/>
</dbReference>
<reference evidence="2 3" key="1">
    <citation type="submission" date="2015-07" db="EMBL/GenBank/DDBJ databases">
        <title>Complete genome sequence of Mycobacterium goodii X7B, a facultative thermophilic biodesulfurizing bacterium.</title>
        <authorList>
            <person name="Yu B."/>
            <person name="Li F."/>
            <person name="Xu P."/>
        </authorList>
    </citation>
    <scope>NUCLEOTIDE SEQUENCE [LARGE SCALE GENOMIC DNA]</scope>
    <source>
        <strain evidence="2 3">X7B</strain>
    </source>
</reference>
<dbReference type="PANTHER" id="PTHR48207">
    <property type="entry name" value="SUCCINATE--HYDROXYMETHYLGLUTARATE COA-TRANSFERASE"/>
    <property type="match status" value="1"/>
</dbReference>
<proteinExistence type="predicted"/>
<dbReference type="OrthoDB" id="9797653at2"/>
<dbReference type="Gene3D" id="3.30.1540.10">
    <property type="entry name" value="formyl-coa transferase, domain 3"/>
    <property type="match status" value="1"/>
</dbReference>
<dbReference type="Gene3D" id="3.40.50.10540">
    <property type="entry name" value="Crotonobetainyl-coa:carnitine coa-transferase, domain 1"/>
    <property type="match status" value="1"/>
</dbReference>
<gene>
    <name evidence="2" type="ORF">AFA91_28710</name>
</gene>
<dbReference type="InterPro" id="IPR023606">
    <property type="entry name" value="CoA-Trfase_III_dom_1_sf"/>
</dbReference>
<protein>
    <submittedName>
        <fullName evidence="2">CoA-transferase</fullName>
    </submittedName>
</protein>
<dbReference type="InterPro" id="IPR050483">
    <property type="entry name" value="CoA-transferase_III_domain"/>
</dbReference>
<dbReference type="InterPro" id="IPR044855">
    <property type="entry name" value="CoA-Trfase_III_dom3_sf"/>
</dbReference>
<dbReference type="EMBL" id="CP012150">
    <property type="protein sequence ID" value="AKS35227.1"/>
    <property type="molecule type" value="Genomic_DNA"/>
</dbReference>
<dbReference type="STRING" id="134601.AFA91_28710"/>
<dbReference type="Pfam" id="PF02515">
    <property type="entry name" value="CoA_transf_3"/>
    <property type="match status" value="1"/>
</dbReference>
<dbReference type="GO" id="GO:0008410">
    <property type="term" value="F:CoA-transferase activity"/>
    <property type="evidence" value="ECO:0007669"/>
    <property type="project" value="TreeGrafter"/>
</dbReference>
<organism evidence="2 3">
    <name type="scientific">Mycolicibacterium goodii</name>
    <name type="common">Mycobacterium goodii</name>
    <dbReference type="NCBI Taxonomy" id="134601"/>
    <lineage>
        <taxon>Bacteria</taxon>
        <taxon>Bacillati</taxon>
        <taxon>Actinomycetota</taxon>
        <taxon>Actinomycetes</taxon>
        <taxon>Mycobacteriales</taxon>
        <taxon>Mycobacteriaceae</taxon>
        <taxon>Mycolicibacterium</taxon>
    </lineage>
</organism>
<accession>A0A0K0XCZ5</accession>
<sequence>MSTGALDGVRVLELGTLISGPFAGRLLGDMGAEVIKIELPGAPDPLRTWGQAELDGHHFFWTVHARNKKTVTLDLRRANGRELFLELVDRSDIIVENFRPGTLERWDLGYDVLRHRNKGIILVRVSGYGQTGPDAGKAGYASVAEAVSGLRHMNGFPGGPPPRLALSLGDSLAGMFAAQGALAALYRRSITGEGQVVDTALTESCLAIQESTIPDYDVGGVVRGPSGTRLEGIAPSNIYQSADGSWVVIAANQDTVFGRLCAAMGRPELAEDERFSNHGARGRNQDELDKIIGDWAAQRQPDEIISTLSDAGVIAGPINTVAEVVTDPQLQARGMIADHWDERVQRTIKGPGIVPVLSESPGTIRNAGSARPGQHNDEIYRGLLGHTAEELQALHDEGVL</sequence>
<dbReference type="RefSeq" id="WP_049747685.1">
    <property type="nucleotide sequence ID" value="NZ_CP012150.1"/>
</dbReference>
<evidence type="ECO:0000256" key="1">
    <source>
        <dbReference type="ARBA" id="ARBA00022679"/>
    </source>
</evidence>